<accession>D4S0R1</accession>
<evidence type="ECO:0000313" key="1">
    <source>
        <dbReference type="EMBL" id="EFF68409.1"/>
    </source>
</evidence>
<dbReference type="InterPro" id="IPR009711">
    <property type="entry name" value="UPF0473"/>
</dbReference>
<dbReference type="GeneID" id="98918096"/>
<dbReference type="EMBL" id="ABWN01000030">
    <property type="protein sequence ID" value="EFF68409.1"/>
    <property type="molecule type" value="Genomic_DNA"/>
</dbReference>
<dbReference type="eggNOG" id="ENOG5032YNK">
    <property type="taxonomic scope" value="Bacteria"/>
</dbReference>
<evidence type="ECO:0000313" key="2">
    <source>
        <dbReference type="Proteomes" id="UP000006238"/>
    </source>
</evidence>
<dbReference type="STRING" id="45851.BHV86_09405"/>
<reference evidence="1 2" key="1">
    <citation type="submission" date="2010-02" db="EMBL/GenBank/DDBJ databases">
        <authorList>
            <person name="Weinstock G."/>
            <person name="Sodergren E."/>
            <person name="Clifton S."/>
            <person name="Fulton L."/>
            <person name="Fulton B."/>
            <person name="Courtney L."/>
            <person name="Fronick C."/>
            <person name="Harrison M."/>
            <person name="Strong C."/>
            <person name="Farmer C."/>
            <person name="Delahaunty K."/>
            <person name="Markovic C."/>
            <person name="Hall O."/>
            <person name="Minx P."/>
            <person name="Tomlinson C."/>
            <person name="Mitreva M."/>
            <person name="Nelson J."/>
            <person name="Hou S."/>
            <person name="Wollam A."/>
            <person name="Pepin K.H."/>
            <person name="Johnson M."/>
            <person name="Bhonagiri V."/>
            <person name="Zhang X."/>
            <person name="Suruliraj S."/>
            <person name="Warren W."/>
            <person name="Chinwalla A."/>
            <person name="Mardis E.R."/>
            <person name="Wilson R.K."/>
        </authorList>
    </citation>
    <scope>NUCLEOTIDE SEQUENCE [LARGE SCALE GENOMIC DNA]</scope>
    <source>
        <strain evidence="1 2">DSM 2876</strain>
    </source>
</reference>
<gene>
    <name evidence="1" type="ORF">BUTYVIB_01680</name>
</gene>
<name>D4S0R1_9FIRM</name>
<dbReference type="Proteomes" id="UP000006238">
    <property type="component" value="Unassembled WGS sequence"/>
</dbReference>
<dbReference type="RefSeq" id="WP_005603419.1">
    <property type="nucleotide sequence ID" value="NZ_GG663524.1"/>
</dbReference>
<dbReference type="HOGENOM" id="CLU_146610_0_1_9"/>
<proteinExistence type="predicted"/>
<sequence length="102" mass="11723">MNREDIIDGTVTLTLDNDEELECEVVSIFEAGDREYISLLPLGGEEEENGEVFIYRFKLSEDGEPDLENIEDDAEYEMAADAFDEALDKMEFDEIVEEDEEE</sequence>
<protein>
    <recommendedName>
        <fullName evidence="3">DUF1292 domain-containing protein</fullName>
    </recommendedName>
</protein>
<dbReference type="Pfam" id="PF06949">
    <property type="entry name" value="DUF1292"/>
    <property type="match status" value="1"/>
</dbReference>
<comment type="caution">
    <text evidence="1">The sequence shown here is derived from an EMBL/GenBank/DDBJ whole genome shotgun (WGS) entry which is preliminary data.</text>
</comment>
<keyword evidence="2" id="KW-1185">Reference proteome</keyword>
<organism evidence="1 2">
    <name type="scientific">Eshraghiella crossota DSM 2876</name>
    <dbReference type="NCBI Taxonomy" id="511680"/>
    <lineage>
        <taxon>Bacteria</taxon>
        <taxon>Bacillati</taxon>
        <taxon>Bacillota</taxon>
        <taxon>Clostridia</taxon>
        <taxon>Lachnospirales</taxon>
        <taxon>Lachnospiraceae</taxon>
        <taxon>Eshraghiella</taxon>
    </lineage>
</organism>
<dbReference type="AlphaFoldDB" id="D4S0R1"/>
<evidence type="ECO:0008006" key="3">
    <source>
        <dbReference type="Google" id="ProtNLM"/>
    </source>
</evidence>